<organism evidence="4 5">
    <name type="scientific">Phlebiopsis gigantea (strain 11061_1 CR5-6)</name>
    <name type="common">White-rot fungus</name>
    <name type="synonym">Peniophora gigantea</name>
    <dbReference type="NCBI Taxonomy" id="745531"/>
    <lineage>
        <taxon>Eukaryota</taxon>
        <taxon>Fungi</taxon>
        <taxon>Dikarya</taxon>
        <taxon>Basidiomycota</taxon>
        <taxon>Agaricomycotina</taxon>
        <taxon>Agaricomycetes</taxon>
        <taxon>Polyporales</taxon>
        <taxon>Phanerochaetaceae</taxon>
        <taxon>Phlebiopsis</taxon>
    </lineage>
</organism>
<reference evidence="4 5" key="1">
    <citation type="journal article" date="2014" name="PLoS Genet.">
        <title>Analysis of the Phlebiopsis gigantea genome, transcriptome and secretome provides insight into its pioneer colonization strategies of wood.</title>
        <authorList>
            <person name="Hori C."/>
            <person name="Ishida T."/>
            <person name="Igarashi K."/>
            <person name="Samejima M."/>
            <person name="Suzuki H."/>
            <person name="Master E."/>
            <person name="Ferreira P."/>
            <person name="Ruiz-Duenas F.J."/>
            <person name="Held B."/>
            <person name="Canessa P."/>
            <person name="Larrondo L.F."/>
            <person name="Schmoll M."/>
            <person name="Druzhinina I.S."/>
            <person name="Kubicek C.P."/>
            <person name="Gaskell J.A."/>
            <person name="Kersten P."/>
            <person name="St John F."/>
            <person name="Glasner J."/>
            <person name="Sabat G."/>
            <person name="Splinter BonDurant S."/>
            <person name="Syed K."/>
            <person name="Yadav J."/>
            <person name="Mgbeahuruike A.C."/>
            <person name="Kovalchuk A."/>
            <person name="Asiegbu F.O."/>
            <person name="Lackner G."/>
            <person name="Hoffmeister D."/>
            <person name="Rencoret J."/>
            <person name="Gutierrez A."/>
            <person name="Sun H."/>
            <person name="Lindquist E."/>
            <person name="Barry K."/>
            <person name="Riley R."/>
            <person name="Grigoriev I.V."/>
            <person name="Henrissat B."/>
            <person name="Kues U."/>
            <person name="Berka R.M."/>
            <person name="Martinez A.T."/>
            <person name="Covert S.F."/>
            <person name="Blanchette R.A."/>
            <person name="Cullen D."/>
        </authorList>
    </citation>
    <scope>NUCLEOTIDE SEQUENCE [LARGE SCALE GENOMIC DNA]</scope>
    <source>
        <strain evidence="4 5">11061_1 CR5-6</strain>
    </source>
</reference>
<gene>
    <name evidence="4" type="ORF">PHLGIDRAFT_66071</name>
</gene>
<proteinExistence type="inferred from homology"/>
<dbReference type="GO" id="GO:0016491">
    <property type="term" value="F:oxidoreductase activity"/>
    <property type="evidence" value="ECO:0007669"/>
    <property type="project" value="UniProtKB-KW"/>
</dbReference>
<protein>
    <submittedName>
        <fullName evidence="4">Uncharacterized protein</fullName>
    </submittedName>
</protein>
<dbReference type="PANTHER" id="PTHR33365:SF11">
    <property type="entry name" value="TAT PATHWAY SIGNAL SEQUENCE"/>
    <property type="match status" value="1"/>
</dbReference>
<dbReference type="EMBL" id="KN840457">
    <property type="protein sequence ID" value="KIP10242.1"/>
    <property type="molecule type" value="Genomic_DNA"/>
</dbReference>
<dbReference type="STRING" id="745531.A0A0C3SBR1"/>
<keyword evidence="2" id="KW-0560">Oxidoreductase</keyword>
<dbReference type="HOGENOM" id="CLU_042941_8_4_1"/>
<dbReference type="AlphaFoldDB" id="A0A0C3SBR1"/>
<name>A0A0C3SBR1_PHLG1</name>
<sequence length="83" mass="9929">MHQLRCLDVIRDQLTRPKVDRDVHLTNHCMNYLRQIIMCHGDTHLDPILYTSDTKTVEDHPVRRCLDWRAVYDRVFRPQDGSV</sequence>
<dbReference type="OrthoDB" id="3687641at2759"/>
<comment type="pathway">
    <text evidence="1">Mycotoxin biosynthesis.</text>
</comment>
<accession>A0A0C3SBR1</accession>
<dbReference type="Pfam" id="PF11807">
    <property type="entry name" value="UstYa"/>
    <property type="match status" value="1"/>
</dbReference>
<evidence type="ECO:0000256" key="3">
    <source>
        <dbReference type="ARBA" id="ARBA00035112"/>
    </source>
</evidence>
<comment type="similarity">
    <text evidence="3">Belongs to the ustYa family.</text>
</comment>
<evidence type="ECO:0000256" key="2">
    <source>
        <dbReference type="ARBA" id="ARBA00023002"/>
    </source>
</evidence>
<dbReference type="GO" id="GO:0043386">
    <property type="term" value="P:mycotoxin biosynthetic process"/>
    <property type="evidence" value="ECO:0007669"/>
    <property type="project" value="InterPro"/>
</dbReference>
<dbReference type="PANTHER" id="PTHR33365">
    <property type="entry name" value="YALI0B05434P"/>
    <property type="match status" value="1"/>
</dbReference>
<evidence type="ECO:0000313" key="4">
    <source>
        <dbReference type="EMBL" id="KIP10242.1"/>
    </source>
</evidence>
<dbReference type="InterPro" id="IPR021765">
    <property type="entry name" value="UstYa-like"/>
</dbReference>
<evidence type="ECO:0000256" key="1">
    <source>
        <dbReference type="ARBA" id="ARBA00004685"/>
    </source>
</evidence>
<dbReference type="Proteomes" id="UP000053257">
    <property type="component" value="Unassembled WGS sequence"/>
</dbReference>
<evidence type="ECO:0000313" key="5">
    <source>
        <dbReference type="Proteomes" id="UP000053257"/>
    </source>
</evidence>
<keyword evidence="5" id="KW-1185">Reference proteome</keyword>